<dbReference type="NCBIfam" id="TIGR04294">
    <property type="entry name" value="pre_pil_HX9DG"/>
    <property type="match status" value="1"/>
</dbReference>
<keyword evidence="1" id="KW-1133">Transmembrane helix</keyword>
<dbReference type="SUPFAM" id="SSF54523">
    <property type="entry name" value="Pili subunits"/>
    <property type="match status" value="1"/>
</dbReference>
<dbReference type="NCBIfam" id="TIGR02532">
    <property type="entry name" value="IV_pilin_GFxxxE"/>
    <property type="match status" value="1"/>
</dbReference>
<dbReference type="Gene3D" id="3.30.700.10">
    <property type="entry name" value="Glycoprotein, Type 4 Pilin"/>
    <property type="match status" value="1"/>
</dbReference>
<dbReference type="PANTHER" id="PTHR30093:SF2">
    <property type="entry name" value="TYPE II SECRETION SYSTEM PROTEIN H"/>
    <property type="match status" value="1"/>
</dbReference>
<evidence type="ECO:0000256" key="1">
    <source>
        <dbReference type="SAM" id="Phobius"/>
    </source>
</evidence>
<dbReference type="KEGG" id="gog:C1280_14155"/>
<dbReference type="RefSeq" id="WP_010046047.1">
    <property type="nucleotide sequence ID" value="NZ_CP025958.1"/>
</dbReference>
<dbReference type="Pfam" id="PF07963">
    <property type="entry name" value="N_methyl"/>
    <property type="match status" value="1"/>
</dbReference>
<protein>
    <submittedName>
        <fullName evidence="3">Prepilin-type cleavage/methylation domain-containing protein</fullName>
    </submittedName>
</protein>
<feature type="domain" description="DUF1559" evidence="2">
    <location>
        <begin position="30"/>
        <end position="283"/>
    </location>
</feature>
<dbReference type="EMBL" id="CP025958">
    <property type="protein sequence ID" value="AWM38022.1"/>
    <property type="molecule type" value="Genomic_DNA"/>
</dbReference>
<reference evidence="3 4" key="1">
    <citation type="submission" date="2018-01" db="EMBL/GenBank/DDBJ databases">
        <title>G. obscuriglobus.</title>
        <authorList>
            <person name="Franke J."/>
            <person name="Blomberg W."/>
            <person name="Selmecki A."/>
        </authorList>
    </citation>
    <scope>NUCLEOTIDE SEQUENCE [LARGE SCALE GENOMIC DNA]</scope>
    <source>
        <strain evidence="3 4">DSM 5831</strain>
    </source>
</reference>
<dbReference type="OrthoDB" id="289947at2"/>
<sequence length="302" mass="32332">MRRFAFTLIELLVVIAIIAILIGLLLPAVQKVREAAARMKCQNNLKQTALAFHNFESAIGGFPAYYTSQPADPSGNAIAYWGIQVLPYIEQENVRKLWVSNKTFSDPVNQPAANTPIQIFVCPSVPNGSRLSTLSSKTYAVADYSLALSVSNNLYGPVITYAKPANVSGVPSTDANAFTKVLEITDGTSNTIMLVESGGRPDNWRSGRTDAAWSSVPNGGWAQPNGSIMRGYTTPADLSTMTQPGSCMVNCNNYYSIYGFHSGGANVSLADGSVRFLRQSVNAGTVAALITRAGGEVISEEF</sequence>
<dbReference type="Pfam" id="PF07596">
    <property type="entry name" value="SBP_bac_10"/>
    <property type="match status" value="1"/>
</dbReference>
<organism evidence="3 4">
    <name type="scientific">Gemmata obscuriglobus</name>
    <dbReference type="NCBI Taxonomy" id="114"/>
    <lineage>
        <taxon>Bacteria</taxon>
        <taxon>Pseudomonadati</taxon>
        <taxon>Planctomycetota</taxon>
        <taxon>Planctomycetia</taxon>
        <taxon>Gemmatales</taxon>
        <taxon>Gemmataceae</taxon>
        <taxon>Gemmata</taxon>
    </lineage>
</organism>
<dbReference type="AlphaFoldDB" id="A0A2Z3H121"/>
<dbReference type="InterPro" id="IPR012902">
    <property type="entry name" value="N_methyl_site"/>
</dbReference>
<keyword evidence="1" id="KW-0472">Membrane</keyword>
<accession>A0A2Z3H121</accession>
<name>A0A2Z3H121_9BACT</name>
<evidence type="ECO:0000313" key="4">
    <source>
        <dbReference type="Proteomes" id="UP000245802"/>
    </source>
</evidence>
<evidence type="ECO:0000313" key="3">
    <source>
        <dbReference type="EMBL" id="AWM38022.1"/>
    </source>
</evidence>
<dbReference type="InterPro" id="IPR027558">
    <property type="entry name" value="Pre_pil_HX9DG_C"/>
</dbReference>
<keyword evidence="1" id="KW-0812">Transmembrane</keyword>
<dbReference type="PANTHER" id="PTHR30093">
    <property type="entry name" value="GENERAL SECRETION PATHWAY PROTEIN G"/>
    <property type="match status" value="1"/>
</dbReference>
<dbReference type="InterPro" id="IPR011453">
    <property type="entry name" value="DUF1559"/>
</dbReference>
<evidence type="ECO:0000259" key="2">
    <source>
        <dbReference type="Pfam" id="PF07596"/>
    </source>
</evidence>
<keyword evidence="4" id="KW-1185">Reference proteome</keyword>
<gene>
    <name evidence="3" type="ORF">C1280_14155</name>
</gene>
<dbReference type="InterPro" id="IPR045584">
    <property type="entry name" value="Pilin-like"/>
</dbReference>
<feature type="transmembrane region" description="Helical" evidence="1">
    <location>
        <begin position="6"/>
        <end position="29"/>
    </location>
</feature>
<dbReference type="Proteomes" id="UP000245802">
    <property type="component" value="Chromosome"/>
</dbReference>
<proteinExistence type="predicted"/>